<name>A0A8T0GFH5_CERPU</name>
<organism evidence="2 3">
    <name type="scientific">Ceratodon purpureus</name>
    <name type="common">Fire moss</name>
    <name type="synonym">Dicranum purpureum</name>
    <dbReference type="NCBI Taxonomy" id="3225"/>
    <lineage>
        <taxon>Eukaryota</taxon>
        <taxon>Viridiplantae</taxon>
        <taxon>Streptophyta</taxon>
        <taxon>Embryophyta</taxon>
        <taxon>Bryophyta</taxon>
        <taxon>Bryophytina</taxon>
        <taxon>Bryopsida</taxon>
        <taxon>Dicranidae</taxon>
        <taxon>Pseudoditrichales</taxon>
        <taxon>Ditrichaceae</taxon>
        <taxon>Ceratodon</taxon>
    </lineage>
</organism>
<gene>
    <name evidence="2" type="ORF">KC19_11G174200</name>
</gene>
<proteinExistence type="predicted"/>
<reference evidence="2 3" key="1">
    <citation type="submission" date="2020-06" db="EMBL/GenBank/DDBJ databases">
        <title>WGS assembly of Ceratodon purpureus strain R40.</title>
        <authorList>
            <person name="Carey S.B."/>
            <person name="Jenkins J."/>
            <person name="Shu S."/>
            <person name="Lovell J.T."/>
            <person name="Sreedasyam A."/>
            <person name="Maumus F."/>
            <person name="Tiley G.P."/>
            <person name="Fernandez-Pozo N."/>
            <person name="Barry K."/>
            <person name="Chen C."/>
            <person name="Wang M."/>
            <person name="Lipzen A."/>
            <person name="Daum C."/>
            <person name="Saski C.A."/>
            <person name="Payton A.C."/>
            <person name="Mcbreen J.C."/>
            <person name="Conrad R.E."/>
            <person name="Kollar L.M."/>
            <person name="Olsson S."/>
            <person name="Huttunen S."/>
            <person name="Landis J.B."/>
            <person name="Wickett N.J."/>
            <person name="Johnson M.G."/>
            <person name="Rensing S.A."/>
            <person name="Grimwood J."/>
            <person name="Schmutz J."/>
            <person name="Mcdaniel S.F."/>
        </authorList>
    </citation>
    <scope>NUCLEOTIDE SEQUENCE [LARGE SCALE GENOMIC DNA]</scope>
    <source>
        <strain evidence="2 3">R40</strain>
    </source>
</reference>
<accession>A0A8T0GFH5</accession>
<keyword evidence="3" id="KW-1185">Reference proteome</keyword>
<dbReference type="OrthoDB" id="1932113at2759"/>
<protein>
    <submittedName>
        <fullName evidence="2">Uncharacterized protein</fullName>
    </submittedName>
</protein>
<feature type="region of interest" description="Disordered" evidence="1">
    <location>
        <begin position="1"/>
        <end position="33"/>
    </location>
</feature>
<evidence type="ECO:0000256" key="1">
    <source>
        <dbReference type="SAM" id="MobiDB-lite"/>
    </source>
</evidence>
<evidence type="ECO:0000313" key="2">
    <source>
        <dbReference type="EMBL" id="KAG0558031.1"/>
    </source>
</evidence>
<dbReference type="AlphaFoldDB" id="A0A8T0GFH5"/>
<evidence type="ECO:0000313" key="3">
    <source>
        <dbReference type="Proteomes" id="UP000822688"/>
    </source>
</evidence>
<feature type="compositionally biased region" description="Polar residues" evidence="1">
    <location>
        <begin position="1"/>
        <end position="20"/>
    </location>
</feature>
<dbReference type="EMBL" id="CM026432">
    <property type="protein sequence ID" value="KAG0558031.1"/>
    <property type="molecule type" value="Genomic_DNA"/>
</dbReference>
<sequence length="69" mass="7441">MASTNSQQEEIFKPISSTVSADDAVESHGRREDLTADTEVKAPGIVQRVVEEVEAIASEVWAAITPSKK</sequence>
<comment type="caution">
    <text evidence="2">The sequence shown here is derived from an EMBL/GenBank/DDBJ whole genome shotgun (WGS) entry which is preliminary data.</text>
</comment>
<dbReference type="Proteomes" id="UP000822688">
    <property type="component" value="Chromosome 11"/>
</dbReference>